<dbReference type="PANTHER" id="PTHR32332:SF20">
    <property type="entry name" value="2-NITROPROPANE DIOXYGENASE-LIKE PROTEIN"/>
    <property type="match status" value="1"/>
</dbReference>
<gene>
    <name evidence="4" type="ORF">ACGFYS_32125</name>
</gene>
<dbReference type="SUPFAM" id="SSF51412">
    <property type="entry name" value="Inosine monophosphate dehydrogenase (IMPDH)"/>
    <property type="match status" value="1"/>
</dbReference>
<dbReference type="EC" id="1.13.12.-" evidence="4"/>
<evidence type="ECO:0000256" key="1">
    <source>
        <dbReference type="ARBA" id="ARBA00022630"/>
    </source>
</evidence>
<evidence type="ECO:0000256" key="2">
    <source>
        <dbReference type="ARBA" id="ARBA00022643"/>
    </source>
</evidence>
<dbReference type="RefSeq" id="WP_392884751.1">
    <property type="nucleotide sequence ID" value="NZ_JBICZW010000031.1"/>
</dbReference>
<dbReference type="Proteomes" id="UP001604282">
    <property type="component" value="Unassembled WGS sequence"/>
</dbReference>
<comment type="caution">
    <text evidence="4">The sequence shown here is derived from an EMBL/GenBank/DDBJ whole genome shotgun (WGS) entry which is preliminary data.</text>
</comment>
<protein>
    <submittedName>
        <fullName evidence="4">NAD(P)H-dependent flavin oxidoreductase</fullName>
        <ecNumber evidence="4">1.13.12.-</ecNumber>
    </submittedName>
</protein>
<sequence>MSEAVAAVPRLRTRFTELLGIEHPVVQGGMMWVGRAELAAAVSEAGGLGVLTALTQPTPADLAREIERTRALTDKPFGINLTILPAITPPPYEEYRRVIVDCGVTIVETAGSSPAPHMEFFARHGVRVVHKCTSVRHAVKAERLGVAAVSIDGFECAGHPGEDDVPGLVLVPAAADALTVPFIASGGFTDGRGLAAALALGADGVNMGTRFLCSEEAPVAEAVKRRIVEASELDTRLVFRELRNTARVARNTVSEEVVRILADGGAFADVRPLVAGARGRRVFEDGDLEAGIWSVGLSQGLVRDIAPAGLLVERIVREAREVVERMHRAFAGTGGTRPA</sequence>
<accession>A0ABW7C1D2</accession>
<dbReference type="InterPro" id="IPR004136">
    <property type="entry name" value="NMO"/>
</dbReference>
<evidence type="ECO:0000313" key="5">
    <source>
        <dbReference type="Proteomes" id="UP001604282"/>
    </source>
</evidence>
<keyword evidence="1" id="KW-0285">Flavoprotein</keyword>
<dbReference type="Pfam" id="PF03060">
    <property type="entry name" value="NMO"/>
    <property type="match status" value="1"/>
</dbReference>
<dbReference type="GO" id="GO:0016491">
    <property type="term" value="F:oxidoreductase activity"/>
    <property type="evidence" value="ECO:0007669"/>
    <property type="project" value="UniProtKB-KW"/>
</dbReference>
<dbReference type="EMBL" id="JBICZW010000031">
    <property type="protein sequence ID" value="MFG3193574.1"/>
    <property type="molecule type" value="Genomic_DNA"/>
</dbReference>
<keyword evidence="5" id="KW-1185">Reference proteome</keyword>
<keyword evidence="3 4" id="KW-0560">Oxidoreductase</keyword>
<evidence type="ECO:0000313" key="4">
    <source>
        <dbReference type="EMBL" id="MFG3193574.1"/>
    </source>
</evidence>
<organism evidence="4 5">
    <name type="scientific">Streptomyces omiyaensis</name>
    <dbReference type="NCBI Taxonomy" id="68247"/>
    <lineage>
        <taxon>Bacteria</taxon>
        <taxon>Bacillati</taxon>
        <taxon>Actinomycetota</taxon>
        <taxon>Actinomycetes</taxon>
        <taxon>Kitasatosporales</taxon>
        <taxon>Streptomycetaceae</taxon>
        <taxon>Streptomyces</taxon>
    </lineage>
</organism>
<dbReference type="InterPro" id="IPR013785">
    <property type="entry name" value="Aldolase_TIM"/>
</dbReference>
<proteinExistence type="predicted"/>
<reference evidence="4 5" key="1">
    <citation type="submission" date="2024-10" db="EMBL/GenBank/DDBJ databases">
        <title>The Natural Products Discovery Center: Release of the First 8490 Sequenced Strains for Exploring Actinobacteria Biosynthetic Diversity.</title>
        <authorList>
            <person name="Kalkreuter E."/>
            <person name="Kautsar S.A."/>
            <person name="Yang D."/>
            <person name="Bader C.D."/>
            <person name="Teijaro C.N."/>
            <person name="Fluegel L."/>
            <person name="Davis C.M."/>
            <person name="Simpson J.R."/>
            <person name="Lauterbach L."/>
            <person name="Steele A.D."/>
            <person name="Gui C."/>
            <person name="Meng S."/>
            <person name="Li G."/>
            <person name="Viehrig K."/>
            <person name="Ye F."/>
            <person name="Su P."/>
            <person name="Kiefer A.F."/>
            <person name="Nichols A."/>
            <person name="Cepeda A.J."/>
            <person name="Yan W."/>
            <person name="Fan B."/>
            <person name="Jiang Y."/>
            <person name="Adhikari A."/>
            <person name="Zheng C.-J."/>
            <person name="Schuster L."/>
            <person name="Cowan T.M."/>
            <person name="Smanski M.J."/>
            <person name="Chevrette M.G."/>
            <person name="De Carvalho L.P.S."/>
            <person name="Shen B."/>
        </authorList>
    </citation>
    <scope>NUCLEOTIDE SEQUENCE [LARGE SCALE GENOMIC DNA]</scope>
    <source>
        <strain evidence="4 5">NPDC048229</strain>
    </source>
</reference>
<name>A0ABW7C1D2_9ACTN</name>
<dbReference type="Gene3D" id="3.20.20.70">
    <property type="entry name" value="Aldolase class I"/>
    <property type="match status" value="1"/>
</dbReference>
<dbReference type="PANTHER" id="PTHR32332">
    <property type="entry name" value="2-NITROPROPANE DIOXYGENASE"/>
    <property type="match status" value="1"/>
</dbReference>
<keyword evidence="2" id="KW-0288">FMN</keyword>
<dbReference type="CDD" id="cd04730">
    <property type="entry name" value="NPD_like"/>
    <property type="match status" value="1"/>
</dbReference>
<evidence type="ECO:0000256" key="3">
    <source>
        <dbReference type="ARBA" id="ARBA00023002"/>
    </source>
</evidence>